<evidence type="ECO:0000313" key="7">
    <source>
        <dbReference type="Proteomes" id="UP001165089"/>
    </source>
</evidence>
<dbReference type="RefSeq" id="WP_285725216.1">
    <property type="nucleotide sequence ID" value="NZ_BSDD01000003.1"/>
</dbReference>
<feature type="domain" description="Hemerythrin-like" evidence="5">
    <location>
        <begin position="83"/>
        <end position="229"/>
    </location>
</feature>
<dbReference type="PANTHER" id="PTHR36438">
    <property type="entry name" value="IRON-SULFUR CLUSTER REPAIR PROTEIN YTFE"/>
    <property type="match status" value="1"/>
</dbReference>
<evidence type="ECO:0000259" key="5">
    <source>
        <dbReference type="Pfam" id="PF01814"/>
    </source>
</evidence>
<accession>A0ABQ5Q7R4</accession>
<organism evidence="6 7">
    <name type="scientific">Geothrix rubra</name>
    <dbReference type="NCBI Taxonomy" id="2927977"/>
    <lineage>
        <taxon>Bacteria</taxon>
        <taxon>Pseudomonadati</taxon>
        <taxon>Acidobacteriota</taxon>
        <taxon>Holophagae</taxon>
        <taxon>Holophagales</taxon>
        <taxon>Holophagaceae</taxon>
        <taxon>Geothrix</taxon>
    </lineage>
</organism>
<dbReference type="InterPro" id="IPR012312">
    <property type="entry name" value="Hemerythrin-like"/>
</dbReference>
<comment type="subcellular location">
    <subcellularLocation>
        <location evidence="1">Cytoplasm</location>
    </subcellularLocation>
</comment>
<dbReference type="Pfam" id="PF01814">
    <property type="entry name" value="Hemerythrin"/>
    <property type="match status" value="1"/>
</dbReference>
<evidence type="ECO:0000256" key="2">
    <source>
        <dbReference type="ARBA" id="ARBA00022490"/>
    </source>
</evidence>
<evidence type="ECO:0000256" key="1">
    <source>
        <dbReference type="ARBA" id="ARBA00004496"/>
    </source>
</evidence>
<dbReference type="EMBL" id="BSDD01000003">
    <property type="protein sequence ID" value="GLH70446.1"/>
    <property type="molecule type" value="Genomic_DNA"/>
</dbReference>
<dbReference type="Proteomes" id="UP001165089">
    <property type="component" value="Unassembled WGS sequence"/>
</dbReference>
<name>A0ABQ5Q7R4_9BACT</name>
<protein>
    <submittedName>
        <fullName evidence="6">Iron-sulfur cluster repair di-iron protein</fullName>
    </submittedName>
</protein>
<comment type="caution">
    <text evidence="6">The sequence shown here is derived from an EMBL/GenBank/DDBJ whole genome shotgun (WGS) entry which is preliminary data.</text>
</comment>
<sequence>MTPDLQTKLGELVLERPETMRYFEGLGLDYCCGGHRSLGEACASAGLQTEAVLAGLATLEDPAAGTPSLQAWTQATLAALIGHIVPTHHDYLRRELPRLKGLLDKVQAAHGPRHPELERVGEIFAALYADLLPHLMKEEQILFPFIIRMERGEMGGACFGSVQSPIRVMEVEHEAVGVLLAELRQLTWAYTTPADGCATFRALYLGLEELERDLHLHITLENQILHPRARALEAALQA</sequence>
<dbReference type="InterPro" id="IPR019903">
    <property type="entry name" value="RIC_family"/>
</dbReference>
<keyword evidence="2" id="KW-0963">Cytoplasm</keyword>
<proteinExistence type="predicted"/>
<dbReference type="NCBIfam" id="TIGR03652">
    <property type="entry name" value="FeS_repair_RIC"/>
    <property type="match status" value="1"/>
</dbReference>
<dbReference type="Gene3D" id="1.20.120.520">
    <property type="entry name" value="nmb1532 protein domain like"/>
    <property type="match status" value="1"/>
</dbReference>
<keyword evidence="7" id="KW-1185">Reference proteome</keyword>
<dbReference type="Pfam" id="PF04405">
    <property type="entry name" value="ScdA_N"/>
    <property type="match status" value="1"/>
</dbReference>
<keyword evidence="4" id="KW-0408">Iron</keyword>
<evidence type="ECO:0000313" key="6">
    <source>
        <dbReference type="EMBL" id="GLH70446.1"/>
    </source>
</evidence>
<keyword evidence="3" id="KW-0479">Metal-binding</keyword>
<dbReference type="PANTHER" id="PTHR36438:SF1">
    <property type="entry name" value="IRON-SULFUR CLUSTER REPAIR PROTEIN YTFE"/>
    <property type="match status" value="1"/>
</dbReference>
<gene>
    <name evidence="6" type="primary">dnrN_1</name>
    <name evidence="6" type="ORF">GETHPA_19790</name>
</gene>
<evidence type="ECO:0000256" key="4">
    <source>
        <dbReference type="ARBA" id="ARBA00023004"/>
    </source>
</evidence>
<evidence type="ECO:0000256" key="3">
    <source>
        <dbReference type="ARBA" id="ARBA00022723"/>
    </source>
</evidence>
<reference evidence="6 7" key="1">
    <citation type="journal article" date="2023" name="Antonie Van Leeuwenhoek">
        <title>Mesoterricola silvestris gen. nov., sp. nov., Mesoterricola sediminis sp. nov., Geothrix oryzae sp. nov., Geothrix edaphica sp. nov., Geothrix rubra sp. nov., and Geothrix limicola sp. nov., six novel members of Acidobacteriota isolated from soils.</title>
        <authorList>
            <person name="Itoh H."/>
            <person name="Sugisawa Y."/>
            <person name="Mise K."/>
            <person name="Xu Z."/>
            <person name="Kuniyasu M."/>
            <person name="Ushijima N."/>
            <person name="Kawano K."/>
            <person name="Kobayashi E."/>
            <person name="Shiratori Y."/>
            <person name="Masuda Y."/>
            <person name="Senoo K."/>
        </authorList>
    </citation>
    <scope>NUCLEOTIDE SEQUENCE [LARGE SCALE GENOMIC DNA]</scope>
    <source>
        <strain evidence="6 7">Red803</strain>
    </source>
</reference>